<feature type="transmembrane region" description="Helical" evidence="1">
    <location>
        <begin position="50"/>
        <end position="69"/>
    </location>
</feature>
<keyword evidence="1" id="KW-0472">Membrane</keyword>
<accession>A0A1G9GR46</accession>
<proteinExistence type="predicted"/>
<keyword evidence="1" id="KW-0812">Transmembrane</keyword>
<keyword evidence="1" id="KW-1133">Transmembrane helix</keyword>
<organism evidence="2 3">
    <name type="scientific">Streptomyces indicus</name>
    <dbReference type="NCBI Taxonomy" id="417292"/>
    <lineage>
        <taxon>Bacteria</taxon>
        <taxon>Bacillati</taxon>
        <taxon>Actinomycetota</taxon>
        <taxon>Actinomycetes</taxon>
        <taxon>Kitasatosporales</taxon>
        <taxon>Streptomycetaceae</taxon>
        <taxon>Streptomyces</taxon>
    </lineage>
</organism>
<dbReference type="Proteomes" id="UP000199155">
    <property type="component" value="Unassembled WGS sequence"/>
</dbReference>
<evidence type="ECO:0000313" key="3">
    <source>
        <dbReference type="Proteomes" id="UP000199155"/>
    </source>
</evidence>
<dbReference type="AlphaFoldDB" id="A0A1G9GR46"/>
<gene>
    <name evidence="2" type="ORF">SAMN05421806_116162</name>
</gene>
<protein>
    <submittedName>
        <fullName evidence="2">Uncharacterized protein</fullName>
    </submittedName>
</protein>
<reference evidence="2 3" key="1">
    <citation type="submission" date="2016-10" db="EMBL/GenBank/DDBJ databases">
        <authorList>
            <person name="de Groot N.N."/>
        </authorList>
    </citation>
    <scope>NUCLEOTIDE SEQUENCE [LARGE SCALE GENOMIC DNA]</scope>
    <source>
        <strain evidence="2 3">CGMCC 4.5727</strain>
    </source>
</reference>
<keyword evidence="3" id="KW-1185">Reference proteome</keyword>
<dbReference type="EMBL" id="FNFF01000016">
    <property type="protein sequence ID" value="SDL03151.1"/>
    <property type="molecule type" value="Genomic_DNA"/>
</dbReference>
<evidence type="ECO:0000313" key="2">
    <source>
        <dbReference type="EMBL" id="SDL03151.1"/>
    </source>
</evidence>
<sequence length="74" mass="7580">MSVVALIAFGVMLPIGVLIGANIGHAADRVYALLAAALPGPVHRASPRSLRLSGWVLALLALVGLLLEVRTGLS</sequence>
<name>A0A1G9GR46_9ACTN</name>
<evidence type="ECO:0000256" key="1">
    <source>
        <dbReference type="SAM" id="Phobius"/>
    </source>
</evidence>